<comment type="similarity">
    <text evidence="1">Belongs to the bacterial solute-binding protein 1 family.</text>
</comment>
<evidence type="ECO:0000313" key="10">
    <source>
        <dbReference type="EMBL" id="AKG36231.1"/>
    </source>
</evidence>
<evidence type="ECO:0000256" key="7">
    <source>
        <dbReference type="ARBA" id="ARBA00023288"/>
    </source>
</evidence>
<keyword evidence="2" id="KW-0813">Transport</keyword>
<evidence type="ECO:0000256" key="6">
    <source>
        <dbReference type="ARBA" id="ARBA00023139"/>
    </source>
</evidence>
<reference evidence="10 11" key="1">
    <citation type="submission" date="2015-03" db="EMBL/GenBank/DDBJ databases">
        <authorList>
            <person name="Abdul Halim M."/>
        </authorList>
    </citation>
    <scope>NUCLEOTIDE SEQUENCE [LARGE SCALE GENOMIC DNA]</scope>
    <source>
        <strain evidence="10 11">ATCC 35681</strain>
    </source>
</reference>
<gene>
    <name evidence="10" type="ORF">VK70_18080</name>
</gene>
<feature type="compositionally biased region" description="Polar residues" evidence="8">
    <location>
        <begin position="28"/>
        <end position="38"/>
    </location>
</feature>
<evidence type="ECO:0000256" key="5">
    <source>
        <dbReference type="ARBA" id="ARBA00023136"/>
    </source>
</evidence>
<dbReference type="PANTHER" id="PTHR43649">
    <property type="entry name" value="ARABINOSE-BINDING PROTEIN-RELATED"/>
    <property type="match status" value="1"/>
</dbReference>
<dbReference type="PROSITE" id="PS51257">
    <property type="entry name" value="PROKAR_LIPOPROTEIN"/>
    <property type="match status" value="1"/>
</dbReference>
<reference evidence="10 11" key="2">
    <citation type="journal article" date="2016" name="Genome Announc.">
        <title>Genome Sequence of a Gram-Positive Diazotroph, Paenibacillus durus Type Strain ATCC 35681.</title>
        <authorList>
            <person name="Halim M.A."/>
            <person name="Rahman A.Y."/>
            <person name="Sim K.S."/>
            <person name="Yam H.C."/>
            <person name="Rahim A.A."/>
            <person name="Ghazali A.H."/>
            <person name="Najimudin N."/>
        </authorList>
    </citation>
    <scope>NUCLEOTIDE SEQUENCE [LARGE SCALE GENOMIC DNA]</scope>
    <source>
        <strain evidence="10 11">ATCC 35681</strain>
    </source>
</reference>
<dbReference type="PATRIC" id="fig|1333534.5.peg.3992"/>
<keyword evidence="5" id="KW-0472">Membrane</keyword>
<evidence type="ECO:0000256" key="2">
    <source>
        <dbReference type="ARBA" id="ARBA00022448"/>
    </source>
</evidence>
<feature type="compositionally biased region" description="Low complexity" evidence="8">
    <location>
        <begin position="39"/>
        <end position="56"/>
    </location>
</feature>
<dbReference type="InterPro" id="IPR050490">
    <property type="entry name" value="Bact_solute-bd_prot1"/>
</dbReference>
<keyword evidence="6" id="KW-0564">Palmitate</keyword>
<evidence type="ECO:0000313" key="11">
    <source>
        <dbReference type="Proteomes" id="UP000034189"/>
    </source>
</evidence>
<dbReference type="EMBL" id="CP011114">
    <property type="protein sequence ID" value="AKG36231.1"/>
    <property type="molecule type" value="Genomic_DNA"/>
</dbReference>
<evidence type="ECO:0000256" key="1">
    <source>
        <dbReference type="ARBA" id="ARBA00008520"/>
    </source>
</evidence>
<proteinExistence type="inferred from homology"/>
<keyword evidence="4 9" id="KW-0732">Signal</keyword>
<evidence type="ECO:0008006" key="12">
    <source>
        <dbReference type="Google" id="ProtNLM"/>
    </source>
</evidence>
<keyword evidence="7" id="KW-0449">Lipoprotein</keyword>
<sequence>MNKINKGVIPVLVLLMVLLSACSSSGSNRAANTASDTNPTASPQAQTTPAADTAAADPITYTGEPVTLKIMYGAAPEWWELIRKSIEDKFPNIKVEQTKQRYNSKNLEELFAKGESLDLFVAQDYQLAKNFDMTEPIDDKIAASKYDLSIYRDGIIDNLRSRDPEGKNQLYGLPISEKRYGLFYNKSIFDKFGAEYPKDGMTIDQTLELAQKVTGERDGVKYKGLTIPFYSFMFTQFGVSGTDPKTGEVLFSKEPAFRQYFEMMDKYKHIPGMIDTSDTEYSFDTE</sequence>
<accession>A0A0F7CJJ7</accession>
<protein>
    <recommendedName>
        <fullName evidence="12">ABC transporter substrate-binding protein</fullName>
    </recommendedName>
</protein>
<dbReference type="Gene3D" id="3.40.190.10">
    <property type="entry name" value="Periplasmic binding protein-like II"/>
    <property type="match status" value="1"/>
</dbReference>
<evidence type="ECO:0000256" key="4">
    <source>
        <dbReference type="ARBA" id="ARBA00022729"/>
    </source>
</evidence>
<organism evidence="10 11">
    <name type="scientific">Paenibacillus durus ATCC 35681</name>
    <dbReference type="NCBI Taxonomy" id="1333534"/>
    <lineage>
        <taxon>Bacteria</taxon>
        <taxon>Bacillati</taxon>
        <taxon>Bacillota</taxon>
        <taxon>Bacilli</taxon>
        <taxon>Bacillales</taxon>
        <taxon>Paenibacillaceae</taxon>
        <taxon>Paenibacillus</taxon>
    </lineage>
</organism>
<keyword evidence="3" id="KW-1003">Cell membrane</keyword>
<name>A0A0F7CJJ7_PAEDU</name>
<dbReference type="SUPFAM" id="SSF53850">
    <property type="entry name" value="Periplasmic binding protein-like II"/>
    <property type="match status" value="1"/>
</dbReference>
<dbReference type="Pfam" id="PF01547">
    <property type="entry name" value="SBP_bac_1"/>
    <property type="match status" value="1"/>
</dbReference>
<dbReference type="PROSITE" id="PS01037">
    <property type="entry name" value="SBP_BACTERIAL_1"/>
    <property type="match status" value="1"/>
</dbReference>
<evidence type="ECO:0000256" key="8">
    <source>
        <dbReference type="SAM" id="MobiDB-lite"/>
    </source>
</evidence>
<feature type="region of interest" description="Disordered" evidence="8">
    <location>
        <begin position="28"/>
        <end position="56"/>
    </location>
</feature>
<feature type="signal peptide" evidence="9">
    <location>
        <begin position="1"/>
        <end position="30"/>
    </location>
</feature>
<dbReference type="InterPro" id="IPR006059">
    <property type="entry name" value="SBP"/>
</dbReference>
<dbReference type="AlphaFoldDB" id="A0A0F7CJJ7"/>
<dbReference type="GO" id="GO:0055085">
    <property type="term" value="P:transmembrane transport"/>
    <property type="evidence" value="ECO:0007669"/>
    <property type="project" value="InterPro"/>
</dbReference>
<evidence type="ECO:0000256" key="9">
    <source>
        <dbReference type="SAM" id="SignalP"/>
    </source>
</evidence>
<dbReference type="HOGENOM" id="CLU_972670_0_0_9"/>
<dbReference type="RefSeq" id="WP_046723611.1">
    <property type="nucleotide sequence ID" value="NZ_CP011114.1"/>
</dbReference>
<evidence type="ECO:0000256" key="3">
    <source>
        <dbReference type="ARBA" id="ARBA00022475"/>
    </source>
</evidence>
<dbReference type="Proteomes" id="UP000034189">
    <property type="component" value="Chromosome"/>
</dbReference>
<dbReference type="PANTHER" id="PTHR43649:SF33">
    <property type="entry name" value="POLYGALACTURONAN_RHAMNOGALACTURONAN-BINDING PROTEIN YTCQ"/>
    <property type="match status" value="1"/>
</dbReference>
<dbReference type="OrthoDB" id="3928382at2"/>
<dbReference type="InterPro" id="IPR006061">
    <property type="entry name" value="SBP_1_CS"/>
</dbReference>
<feature type="chain" id="PRO_5002513906" description="ABC transporter substrate-binding protein" evidence="9">
    <location>
        <begin position="31"/>
        <end position="286"/>
    </location>
</feature>